<dbReference type="PANTHER" id="PTHR48098">
    <property type="entry name" value="ENTEROCHELIN ESTERASE-RELATED"/>
    <property type="match status" value="1"/>
</dbReference>
<name>A0ABS2N096_9BACI</name>
<dbReference type="Gene3D" id="3.40.50.1820">
    <property type="entry name" value="alpha/beta hydrolase"/>
    <property type="match status" value="1"/>
</dbReference>
<dbReference type="InterPro" id="IPR029058">
    <property type="entry name" value="AB_hydrolase_fold"/>
</dbReference>
<dbReference type="Pfam" id="PF00756">
    <property type="entry name" value="Esterase"/>
    <property type="match status" value="1"/>
</dbReference>
<dbReference type="SUPFAM" id="SSF53474">
    <property type="entry name" value="alpha/beta-Hydrolases"/>
    <property type="match status" value="1"/>
</dbReference>
<organism evidence="1 2">
    <name type="scientific">Aquibacillus albus</name>
    <dbReference type="NCBI Taxonomy" id="1168171"/>
    <lineage>
        <taxon>Bacteria</taxon>
        <taxon>Bacillati</taxon>
        <taxon>Bacillota</taxon>
        <taxon>Bacilli</taxon>
        <taxon>Bacillales</taxon>
        <taxon>Bacillaceae</taxon>
        <taxon>Aquibacillus</taxon>
    </lineage>
</organism>
<accession>A0ABS2N096</accession>
<gene>
    <name evidence="1" type="ORF">JOC48_002058</name>
</gene>
<keyword evidence="2" id="KW-1185">Reference proteome</keyword>
<dbReference type="RefSeq" id="WP_204499273.1">
    <property type="nucleotide sequence ID" value="NZ_JAFBDR010000009.1"/>
</dbReference>
<reference evidence="1 2" key="1">
    <citation type="submission" date="2021-01" db="EMBL/GenBank/DDBJ databases">
        <title>Genomic Encyclopedia of Type Strains, Phase IV (KMG-IV): sequencing the most valuable type-strain genomes for metagenomic binning, comparative biology and taxonomic classification.</title>
        <authorList>
            <person name="Goeker M."/>
        </authorList>
    </citation>
    <scope>NUCLEOTIDE SEQUENCE [LARGE SCALE GENOMIC DNA]</scope>
    <source>
        <strain evidence="1 2">DSM 23711</strain>
    </source>
</reference>
<comment type="caution">
    <text evidence="1">The sequence shown here is derived from an EMBL/GenBank/DDBJ whole genome shotgun (WGS) entry which is preliminary data.</text>
</comment>
<dbReference type="InterPro" id="IPR050583">
    <property type="entry name" value="Mycobacterial_A85_antigen"/>
</dbReference>
<dbReference type="InterPro" id="IPR000801">
    <property type="entry name" value="Esterase-like"/>
</dbReference>
<evidence type="ECO:0000313" key="2">
    <source>
        <dbReference type="Proteomes" id="UP001296943"/>
    </source>
</evidence>
<proteinExistence type="predicted"/>
<evidence type="ECO:0000313" key="1">
    <source>
        <dbReference type="EMBL" id="MBM7571562.1"/>
    </source>
</evidence>
<dbReference type="Proteomes" id="UP001296943">
    <property type="component" value="Unassembled WGS sequence"/>
</dbReference>
<sequence>MGRKGKMVDKEINSTYLEETITIKWYQPEAFTPLNTYHLCIMQDGNDYFQMGRVATLSDKLHDEAEIEDTVFVGIHYRNRYDRHDKYHPSGPKNEAYTNFLVREVLPLLDQELSTHQISGSRTLMGDSLAGTLALMTAIKYPNTFGNVIMQSPYVDETVLDAVQKANNLDKLSIYHTIGTEEANVETTIAEVKDFLTPNRKLRDLITEKNTEYIYHELEGNHTWKYWQQDLPRALKTIFGWE</sequence>
<dbReference type="PANTHER" id="PTHR48098:SF3">
    <property type="entry name" value="IRON(III) ENTEROBACTIN ESTERASE"/>
    <property type="match status" value="1"/>
</dbReference>
<dbReference type="EMBL" id="JAFBDR010000009">
    <property type="protein sequence ID" value="MBM7571562.1"/>
    <property type="molecule type" value="Genomic_DNA"/>
</dbReference>
<protein>
    <submittedName>
        <fullName evidence="1">Enterochelin esterase-like enzyme</fullName>
    </submittedName>
</protein>